<dbReference type="STRING" id="39966.A0A369J476"/>
<accession>A0A369J476</accession>
<dbReference type="GO" id="GO:0005778">
    <property type="term" value="C:peroxisomal membrane"/>
    <property type="evidence" value="ECO:0007669"/>
    <property type="project" value="InterPro"/>
</dbReference>
<keyword evidence="4" id="KW-1185">Reference proteome</keyword>
<evidence type="ECO:0000256" key="1">
    <source>
        <dbReference type="SAM" id="Coils"/>
    </source>
</evidence>
<feature type="compositionally biased region" description="Low complexity" evidence="2">
    <location>
        <begin position="150"/>
        <end position="159"/>
    </location>
</feature>
<protein>
    <submittedName>
        <fullName evidence="3">Peroxisomal biogenesis factor 3</fullName>
    </submittedName>
</protein>
<gene>
    <name evidence="3" type="primary">PEX3_0</name>
    <name evidence="3" type="ORF">Hypma_003128</name>
</gene>
<dbReference type="EMBL" id="LUEZ02000129">
    <property type="protein sequence ID" value="RDB16202.1"/>
    <property type="molecule type" value="Genomic_DNA"/>
</dbReference>
<feature type="compositionally biased region" description="Basic and acidic residues" evidence="2">
    <location>
        <begin position="95"/>
        <end position="107"/>
    </location>
</feature>
<dbReference type="OrthoDB" id="45930at2759"/>
<dbReference type="InterPro" id="IPR006966">
    <property type="entry name" value="Peroxin-3"/>
</dbReference>
<evidence type="ECO:0000256" key="2">
    <source>
        <dbReference type="SAM" id="MobiDB-lite"/>
    </source>
</evidence>
<dbReference type="GO" id="GO:0030674">
    <property type="term" value="F:protein-macromolecule adaptor activity"/>
    <property type="evidence" value="ECO:0007669"/>
    <property type="project" value="TreeGrafter"/>
</dbReference>
<dbReference type="InParanoid" id="A0A369J476"/>
<keyword evidence="1" id="KW-0175">Coiled coil</keyword>
<dbReference type="Proteomes" id="UP000076154">
    <property type="component" value="Unassembled WGS sequence"/>
</dbReference>
<feature type="region of interest" description="Disordered" evidence="2">
    <location>
        <begin position="95"/>
        <end position="124"/>
    </location>
</feature>
<feature type="region of interest" description="Disordered" evidence="2">
    <location>
        <begin position="416"/>
        <end position="450"/>
    </location>
</feature>
<dbReference type="AlphaFoldDB" id="A0A369J476"/>
<proteinExistence type="predicted"/>
<feature type="region of interest" description="Disordered" evidence="2">
    <location>
        <begin position="150"/>
        <end position="169"/>
    </location>
</feature>
<feature type="coiled-coil region" evidence="1">
    <location>
        <begin position="37"/>
        <end position="64"/>
    </location>
</feature>
<feature type="compositionally biased region" description="Low complexity" evidence="2">
    <location>
        <begin position="420"/>
        <end position="431"/>
    </location>
</feature>
<evidence type="ECO:0000313" key="4">
    <source>
        <dbReference type="Proteomes" id="UP000076154"/>
    </source>
</evidence>
<comment type="caution">
    <text evidence="3">The sequence shown here is derived from an EMBL/GenBank/DDBJ whole genome shotgun (WGS) entry which is preliminary data.</text>
</comment>
<feature type="compositionally biased region" description="Low complexity" evidence="2">
    <location>
        <begin position="108"/>
        <end position="118"/>
    </location>
</feature>
<dbReference type="PANTHER" id="PTHR28080:SF1">
    <property type="entry name" value="PEROXISOMAL BIOGENESIS FACTOR 3"/>
    <property type="match status" value="1"/>
</dbReference>
<sequence>MLRSVKTYVSERQRCLTKAGAFIASAFYVRGYIRDRLAEVKDRLEQERAARDSLKCRFDQTQDDVAFTVLALIETLAEQITREMDVEGLTRELRNRSEARNRRRSSERPSSSLGSSVDGDGDGAVEDSSVVVVMEESSVMIASSWVESSSTSGRSTVDSEGADAGSAEMNTSIVTVSSVQGGRSVSVAASDPSNGGLSSSVSSDMSDARTTAELWNDVKILTLTRTLTTLYSTTLLSLLTTIQLTLLARSKYIQSVLQLERDERLQQHIEAQFSLSNLLLQSGKGLETLLSGDMEALLDDDEGPAIPSLTEDVETRFLTMSWWILHVGWKDVGERVRRSVEEVFSGIPLKTKLAPIDLHRLVSGVRRRVEYEVTFEGNERRVNFLSSLLPPTPETVQHVLTQGGFPSPLHSFPAVPTPHALSAASSSRHLTLPPPSSPRPRSLSQNTTQDSKTYADALTQDPNFTALLNETRSVISSADFTRVLEVCLDSATGVLFDALERDVFVSPDVAPGEAVRIRLAGLLPGLARWSREAVESVPCVLVDNVLATREVECLSAIVFAKFEEYVAW</sequence>
<organism evidence="3 4">
    <name type="scientific">Hypsizygus marmoreus</name>
    <name type="common">White beech mushroom</name>
    <name type="synonym">Agaricus marmoreus</name>
    <dbReference type="NCBI Taxonomy" id="39966"/>
    <lineage>
        <taxon>Eukaryota</taxon>
        <taxon>Fungi</taxon>
        <taxon>Dikarya</taxon>
        <taxon>Basidiomycota</taxon>
        <taxon>Agaricomycotina</taxon>
        <taxon>Agaricomycetes</taxon>
        <taxon>Agaricomycetidae</taxon>
        <taxon>Agaricales</taxon>
        <taxon>Tricholomatineae</taxon>
        <taxon>Lyophyllaceae</taxon>
        <taxon>Hypsizygus</taxon>
    </lineage>
</organism>
<evidence type="ECO:0000313" key="3">
    <source>
        <dbReference type="EMBL" id="RDB16202.1"/>
    </source>
</evidence>
<dbReference type="GO" id="GO:0045046">
    <property type="term" value="P:protein import into peroxisome membrane"/>
    <property type="evidence" value="ECO:0007669"/>
    <property type="project" value="TreeGrafter"/>
</dbReference>
<dbReference type="PANTHER" id="PTHR28080">
    <property type="entry name" value="PEROXISOMAL BIOGENESIS FACTOR 3"/>
    <property type="match status" value="1"/>
</dbReference>
<reference evidence="3" key="1">
    <citation type="submission" date="2018-04" db="EMBL/GenBank/DDBJ databases">
        <title>Whole genome sequencing of Hypsizygus marmoreus.</title>
        <authorList>
            <person name="Choi I.-G."/>
            <person name="Min B."/>
            <person name="Kim J.-G."/>
            <person name="Kim S."/>
            <person name="Oh Y.-L."/>
            <person name="Kong W.-S."/>
            <person name="Park H."/>
            <person name="Jeong J."/>
            <person name="Song E.-S."/>
        </authorList>
    </citation>
    <scope>NUCLEOTIDE SEQUENCE [LARGE SCALE GENOMIC DNA]</scope>
    <source>
        <strain evidence="3">51987-8</strain>
    </source>
</reference>
<name>A0A369J476_HYPMA</name>
<dbReference type="Pfam" id="PF04882">
    <property type="entry name" value="Peroxin-3"/>
    <property type="match status" value="1"/>
</dbReference>